<evidence type="ECO:0000313" key="3">
    <source>
        <dbReference type="Proteomes" id="UP000269945"/>
    </source>
</evidence>
<protein>
    <submittedName>
        <fullName evidence="2">Uncharacterized protein</fullName>
    </submittedName>
</protein>
<keyword evidence="1" id="KW-0732">Signal</keyword>
<dbReference type="AlphaFoldDB" id="A0A9X9Q6Z9"/>
<name>A0A9X9Q6Z9_GULGU</name>
<dbReference type="Proteomes" id="UP000269945">
    <property type="component" value="Unassembled WGS sequence"/>
</dbReference>
<organism evidence="2 3">
    <name type="scientific">Gulo gulo</name>
    <name type="common">Wolverine</name>
    <name type="synonym">Gluton</name>
    <dbReference type="NCBI Taxonomy" id="48420"/>
    <lineage>
        <taxon>Eukaryota</taxon>
        <taxon>Metazoa</taxon>
        <taxon>Chordata</taxon>
        <taxon>Craniata</taxon>
        <taxon>Vertebrata</taxon>
        <taxon>Euteleostomi</taxon>
        <taxon>Mammalia</taxon>
        <taxon>Eutheria</taxon>
        <taxon>Laurasiatheria</taxon>
        <taxon>Carnivora</taxon>
        <taxon>Caniformia</taxon>
        <taxon>Musteloidea</taxon>
        <taxon>Mustelidae</taxon>
        <taxon>Guloninae</taxon>
        <taxon>Gulo</taxon>
    </lineage>
</organism>
<evidence type="ECO:0000313" key="2">
    <source>
        <dbReference type="EMBL" id="VCX37254.1"/>
    </source>
</evidence>
<accession>A0A9X9Q6Z9</accession>
<reference evidence="2 3" key="1">
    <citation type="submission" date="2018-10" db="EMBL/GenBank/DDBJ databases">
        <authorList>
            <person name="Ekblom R."/>
            <person name="Jareborg N."/>
        </authorList>
    </citation>
    <scope>NUCLEOTIDE SEQUENCE [LARGE SCALE GENOMIC DNA]</scope>
    <source>
        <tissue evidence="2">Muscle</tissue>
    </source>
</reference>
<feature type="signal peptide" evidence="1">
    <location>
        <begin position="1"/>
        <end position="19"/>
    </location>
</feature>
<feature type="chain" id="PRO_5040719596" evidence="1">
    <location>
        <begin position="20"/>
        <end position="36"/>
    </location>
</feature>
<keyword evidence="3" id="KW-1185">Reference proteome</keyword>
<sequence>MRLFPAPLILILVMRFAWANGKFMNVMEQTSCLLHE</sequence>
<gene>
    <name evidence="2" type="ORF">BN2614_LOCUS1</name>
</gene>
<feature type="non-terminal residue" evidence="2">
    <location>
        <position position="36"/>
    </location>
</feature>
<evidence type="ECO:0000256" key="1">
    <source>
        <dbReference type="SAM" id="SignalP"/>
    </source>
</evidence>
<proteinExistence type="predicted"/>
<comment type="caution">
    <text evidence="2">The sequence shown here is derived from an EMBL/GenBank/DDBJ whole genome shotgun (WGS) entry which is preliminary data.</text>
</comment>
<dbReference type="EMBL" id="CYRY02043102">
    <property type="protein sequence ID" value="VCX37254.1"/>
    <property type="molecule type" value="Genomic_DNA"/>
</dbReference>